<dbReference type="InterPro" id="IPR000847">
    <property type="entry name" value="LysR_HTH_N"/>
</dbReference>
<reference evidence="6" key="2">
    <citation type="submission" date="2021-04" db="EMBL/GenBank/DDBJ databases">
        <authorList>
            <person name="Gilroy R."/>
        </authorList>
    </citation>
    <scope>NUCLEOTIDE SEQUENCE</scope>
    <source>
        <strain evidence="6">ChiGjej1B1-98</strain>
    </source>
</reference>
<dbReference type="GO" id="GO:0005829">
    <property type="term" value="C:cytosol"/>
    <property type="evidence" value="ECO:0007669"/>
    <property type="project" value="TreeGrafter"/>
</dbReference>
<reference evidence="6" key="1">
    <citation type="journal article" date="2021" name="PeerJ">
        <title>Extensive microbial diversity within the chicken gut microbiome revealed by metagenomics and culture.</title>
        <authorList>
            <person name="Gilroy R."/>
            <person name="Ravi A."/>
            <person name="Getino M."/>
            <person name="Pursley I."/>
            <person name="Horton D.L."/>
            <person name="Alikhan N.F."/>
            <person name="Baker D."/>
            <person name="Gharbi K."/>
            <person name="Hall N."/>
            <person name="Watson M."/>
            <person name="Adriaenssens E.M."/>
            <person name="Foster-Nyarko E."/>
            <person name="Jarju S."/>
            <person name="Secka A."/>
            <person name="Antonio M."/>
            <person name="Oren A."/>
            <person name="Chaudhuri R.R."/>
            <person name="La Ragione R."/>
            <person name="Hildebrand F."/>
            <person name="Pallen M.J."/>
        </authorList>
    </citation>
    <scope>NUCLEOTIDE SEQUENCE</scope>
    <source>
        <strain evidence="6">ChiGjej1B1-98</strain>
    </source>
</reference>
<evidence type="ECO:0000256" key="1">
    <source>
        <dbReference type="ARBA" id="ARBA00009437"/>
    </source>
</evidence>
<dbReference type="Proteomes" id="UP000824005">
    <property type="component" value="Unassembled WGS sequence"/>
</dbReference>
<accession>A0A9D1YUY7</accession>
<evidence type="ECO:0000313" key="7">
    <source>
        <dbReference type="Proteomes" id="UP000824005"/>
    </source>
</evidence>
<dbReference type="CDD" id="cd05466">
    <property type="entry name" value="PBP2_LTTR_substrate"/>
    <property type="match status" value="1"/>
</dbReference>
<dbReference type="SUPFAM" id="SSF53850">
    <property type="entry name" value="Periplasmic binding protein-like II"/>
    <property type="match status" value="1"/>
</dbReference>
<dbReference type="InterPro" id="IPR005119">
    <property type="entry name" value="LysR_subst-bd"/>
</dbReference>
<dbReference type="AlphaFoldDB" id="A0A9D1YUY7"/>
<proteinExistence type="inferred from homology"/>
<keyword evidence="2" id="KW-0805">Transcription regulation</keyword>
<dbReference type="Gene3D" id="3.40.190.290">
    <property type="match status" value="1"/>
</dbReference>
<evidence type="ECO:0000313" key="6">
    <source>
        <dbReference type="EMBL" id="HIY65490.1"/>
    </source>
</evidence>
<dbReference type="SUPFAM" id="SSF46785">
    <property type="entry name" value="Winged helix' DNA-binding domain"/>
    <property type="match status" value="1"/>
</dbReference>
<dbReference type="FunFam" id="1.10.10.10:FF:000001">
    <property type="entry name" value="LysR family transcriptional regulator"/>
    <property type="match status" value="1"/>
</dbReference>
<dbReference type="PROSITE" id="PS50931">
    <property type="entry name" value="HTH_LYSR"/>
    <property type="match status" value="1"/>
</dbReference>
<evidence type="ECO:0000256" key="4">
    <source>
        <dbReference type="ARBA" id="ARBA00023163"/>
    </source>
</evidence>
<dbReference type="Pfam" id="PF00126">
    <property type="entry name" value="HTH_1"/>
    <property type="match status" value="1"/>
</dbReference>
<comment type="caution">
    <text evidence="6">The sequence shown here is derived from an EMBL/GenBank/DDBJ whole genome shotgun (WGS) entry which is preliminary data.</text>
</comment>
<organism evidence="6 7">
    <name type="scientific">Candidatus Agrococcus pullicola</name>
    <dbReference type="NCBI Taxonomy" id="2838429"/>
    <lineage>
        <taxon>Bacteria</taxon>
        <taxon>Bacillati</taxon>
        <taxon>Actinomycetota</taxon>
        <taxon>Actinomycetes</taxon>
        <taxon>Micrococcales</taxon>
        <taxon>Microbacteriaceae</taxon>
        <taxon>Agrococcus</taxon>
    </lineage>
</organism>
<evidence type="ECO:0000256" key="3">
    <source>
        <dbReference type="ARBA" id="ARBA00023125"/>
    </source>
</evidence>
<dbReference type="Pfam" id="PF03466">
    <property type="entry name" value="LysR_substrate"/>
    <property type="match status" value="1"/>
</dbReference>
<dbReference type="InterPro" id="IPR036390">
    <property type="entry name" value="WH_DNA-bd_sf"/>
</dbReference>
<gene>
    <name evidence="6" type="ORF">H9830_04360</name>
</gene>
<dbReference type="GO" id="GO:0003677">
    <property type="term" value="F:DNA binding"/>
    <property type="evidence" value="ECO:0007669"/>
    <property type="project" value="UniProtKB-KW"/>
</dbReference>
<evidence type="ECO:0000256" key="2">
    <source>
        <dbReference type="ARBA" id="ARBA00023015"/>
    </source>
</evidence>
<dbReference type="PANTHER" id="PTHR30419">
    <property type="entry name" value="HTH-TYPE TRANSCRIPTIONAL REGULATOR YBHD"/>
    <property type="match status" value="1"/>
</dbReference>
<sequence length="312" mass="34428">MQLPSVRQLKYFISAARIGSFAGAAAENHIAQPSLSEQIGILEHNLEVSLFTRTSRGLRLTDAGRQLLPLAENSLSSIRDFAEWSRRLRSVEVGVVSFGTFSSAHLFLLTDLIRAFRSLHPNVRINTTGLNSSEVADSVRSGALEAGLVQLPVDDRDLEVSPAVFTDQVVYISKDPLPRPEGMRISDMQGRPLILAESSWALSDPLRISLLERSQRAGIRLEPVIEVEFGTHAARLAAEGLGDAFASFHVVRSLLEERELHWAPLDPPYFERHAFITKKGGSISPATSEFIRITHRVIQELESLSPLIPPAL</sequence>
<dbReference type="EMBL" id="DXDC01000126">
    <property type="protein sequence ID" value="HIY65490.1"/>
    <property type="molecule type" value="Genomic_DNA"/>
</dbReference>
<dbReference type="GO" id="GO:0003700">
    <property type="term" value="F:DNA-binding transcription factor activity"/>
    <property type="evidence" value="ECO:0007669"/>
    <property type="project" value="InterPro"/>
</dbReference>
<evidence type="ECO:0000259" key="5">
    <source>
        <dbReference type="PROSITE" id="PS50931"/>
    </source>
</evidence>
<dbReference type="Gene3D" id="1.10.10.10">
    <property type="entry name" value="Winged helix-like DNA-binding domain superfamily/Winged helix DNA-binding domain"/>
    <property type="match status" value="1"/>
</dbReference>
<feature type="domain" description="HTH lysR-type" evidence="5">
    <location>
        <begin position="4"/>
        <end position="61"/>
    </location>
</feature>
<dbReference type="PRINTS" id="PR00039">
    <property type="entry name" value="HTHLYSR"/>
</dbReference>
<keyword evidence="4" id="KW-0804">Transcription</keyword>
<keyword evidence="3" id="KW-0238">DNA-binding</keyword>
<name>A0A9D1YUY7_9MICO</name>
<dbReference type="InterPro" id="IPR036388">
    <property type="entry name" value="WH-like_DNA-bd_sf"/>
</dbReference>
<dbReference type="InterPro" id="IPR050950">
    <property type="entry name" value="HTH-type_LysR_regulators"/>
</dbReference>
<protein>
    <submittedName>
        <fullName evidence="6">LysR family transcriptional regulator</fullName>
    </submittedName>
</protein>
<comment type="similarity">
    <text evidence="1">Belongs to the LysR transcriptional regulatory family.</text>
</comment>